<dbReference type="HOGENOM" id="CLU_110628_0_0_9"/>
<evidence type="ECO:0000313" key="4">
    <source>
        <dbReference type="EMBL" id="EGF13581.1"/>
    </source>
</evidence>
<dbReference type="Gene3D" id="1.10.357.10">
    <property type="entry name" value="Tetracycline Repressor, domain 2"/>
    <property type="match status" value="1"/>
</dbReference>
<gene>
    <name evidence="4" type="ORF">HMPREF9083_0898</name>
</gene>
<feature type="DNA-binding region" description="H-T-H motif" evidence="2">
    <location>
        <begin position="39"/>
        <end position="58"/>
    </location>
</feature>
<dbReference type="PANTHER" id="PTHR30328">
    <property type="entry name" value="TRANSCRIPTIONAL REPRESSOR"/>
    <property type="match status" value="1"/>
</dbReference>
<comment type="caution">
    <text evidence="4">The sequence shown here is derived from an EMBL/GenBank/DDBJ whole genome shotgun (WGS) entry which is preliminary data.</text>
</comment>
<evidence type="ECO:0000313" key="5">
    <source>
        <dbReference type="Proteomes" id="UP000003503"/>
    </source>
</evidence>
<dbReference type="STRING" id="888062.HMPREF9083_0898"/>
<dbReference type="Pfam" id="PF00440">
    <property type="entry name" value="TetR_N"/>
    <property type="match status" value="1"/>
</dbReference>
<dbReference type="InterPro" id="IPR001647">
    <property type="entry name" value="HTH_TetR"/>
</dbReference>
<keyword evidence="5" id="KW-1185">Reference proteome</keyword>
<proteinExistence type="predicted"/>
<dbReference type="eggNOG" id="COG1309">
    <property type="taxonomic scope" value="Bacteria"/>
</dbReference>
<evidence type="ECO:0000256" key="1">
    <source>
        <dbReference type="ARBA" id="ARBA00023125"/>
    </source>
</evidence>
<dbReference type="InterPro" id="IPR050109">
    <property type="entry name" value="HTH-type_TetR-like_transc_reg"/>
</dbReference>
<dbReference type="GO" id="GO:0006355">
    <property type="term" value="P:regulation of DNA-templated transcription"/>
    <property type="evidence" value="ECO:0007669"/>
    <property type="project" value="UniProtKB-ARBA"/>
</dbReference>
<sequence>MKGNFMRNKELTEKGEKIKQKIIDVTSRILRNEGFKKATIRRIAKECNTNIASVNYYFGSKEELIGAALEKMIFNFEAIVSYLDKTDLPVKERLRKYILGYFKLAHQHPALFRSISTPSSNDAKDTYFIYLNLLHNQSWDKFLRNVGELSKINSQPDLEMKCMQIFSAMEYPIIVEINRKNSFLSKYIKNNEQLEKYVEILLQSIAHI</sequence>
<dbReference type="AlphaFoldDB" id="F2BXF1"/>
<dbReference type="InterPro" id="IPR009057">
    <property type="entry name" value="Homeodomain-like_sf"/>
</dbReference>
<evidence type="ECO:0000259" key="3">
    <source>
        <dbReference type="PROSITE" id="PS50977"/>
    </source>
</evidence>
<keyword evidence="1 2" id="KW-0238">DNA-binding</keyword>
<protein>
    <recommendedName>
        <fullName evidence="3">HTH tetR-type domain-containing protein</fullName>
    </recommendedName>
</protein>
<dbReference type="SUPFAM" id="SSF46689">
    <property type="entry name" value="Homeodomain-like"/>
    <property type="match status" value="1"/>
</dbReference>
<reference evidence="4 5" key="1">
    <citation type="submission" date="2011-02" db="EMBL/GenBank/DDBJ databases">
        <authorList>
            <person name="Muzny D."/>
            <person name="Qin X."/>
            <person name="Deng J."/>
            <person name="Jiang H."/>
            <person name="Liu Y."/>
            <person name="Qu J."/>
            <person name="Song X.-Z."/>
            <person name="Zhang L."/>
            <person name="Thornton R."/>
            <person name="Coyle M."/>
            <person name="Francisco L."/>
            <person name="Jackson L."/>
            <person name="Javaid M."/>
            <person name="Korchina V."/>
            <person name="Kovar C."/>
            <person name="Mata R."/>
            <person name="Mathew T."/>
            <person name="Ngo R."/>
            <person name="Nguyen L."/>
            <person name="Nguyen N."/>
            <person name="Okwuonu G."/>
            <person name="Ongeri F."/>
            <person name="Pham C."/>
            <person name="Simmons D."/>
            <person name="Wilczek-Boney K."/>
            <person name="Hale W."/>
            <person name="Jakkamsetti A."/>
            <person name="Pham P."/>
            <person name="Ruth R."/>
            <person name="San Lucas F."/>
            <person name="Warren J."/>
            <person name="Zhang J."/>
            <person name="Zhao Z."/>
            <person name="Zhou C."/>
            <person name="Zhu D."/>
            <person name="Lee S."/>
            <person name="Bess C."/>
            <person name="Blankenburg K."/>
            <person name="Forbes L."/>
            <person name="Fu Q."/>
            <person name="Gubbala S."/>
            <person name="Hirani K."/>
            <person name="Jayaseelan J.C."/>
            <person name="Lara F."/>
            <person name="Munidasa M."/>
            <person name="Palculict T."/>
            <person name="Patil S."/>
            <person name="Pu L.-L."/>
            <person name="Saada N."/>
            <person name="Tang L."/>
            <person name="Weissenberger G."/>
            <person name="Zhu Y."/>
            <person name="Hemphill L."/>
            <person name="Shang Y."/>
            <person name="Youmans B."/>
            <person name="Ayvaz T."/>
            <person name="Ross M."/>
            <person name="Santibanez J."/>
            <person name="Aqrawi P."/>
            <person name="Gross S."/>
            <person name="Joshi V."/>
            <person name="Fowler G."/>
            <person name="Nazareth L."/>
            <person name="Reid J."/>
            <person name="Worley K."/>
            <person name="Petrosino J."/>
            <person name="Highlander S."/>
            <person name="Gibbs R."/>
        </authorList>
    </citation>
    <scope>NUCLEOTIDE SEQUENCE [LARGE SCALE GENOMIC DNA]</scope>
    <source>
        <strain evidence="4 5">DSM 19965</strain>
    </source>
</reference>
<name>F2BXF1_9FIRM</name>
<feature type="domain" description="HTH tetR-type" evidence="3">
    <location>
        <begin position="16"/>
        <end position="76"/>
    </location>
</feature>
<dbReference type="PROSITE" id="PS50977">
    <property type="entry name" value="HTH_TETR_2"/>
    <property type="match status" value="1"/>
</dbReference>
<dbReference type="PANTHER" id="PTHR30328:SF54">
    <property type="entry name" value="HTH-TYPE TRANSCRIPTIONAL REPRESSOR SCO4008"/>
    <property type="match status" value="1"/>
</dbReference>
<dbReference type="EMBL" id="AFBB01000017">
    <property type="protein sequence ID" value="EGF13581.1"/>
    <property type="molecule type" value="Genomic_DNA"/>
</dbReference>
<dbReference type="GO" id="GO:0003677">
    <property type="term" value="F:DNA binding"/>
    <property type="evidence" value="ECO:0007669"/>
    <property type="project" value="UniProtKB-UniRule"/>
</dbReference>
<evidence type="ECO:0000256" key="2">
    <source>
        <dbReference type="PROSITE-ProRule" id="PRU00335"/>
    </source>
</evidence>
<accession>F2BXF1</accession>
<organism evidence="4 5">
    <name type="scientific">Dialister micraerophilus DSM 19965</name>
    <dbReference type="NCBI Taxonomy" id="888062"/>
    <lineage>
        <taxon>Bacteria</taxon>
        <taxon>Bacillati</taxon>
        <taxon>Bacillota</taxon>
        <taxon>Negativicutes</taxon>
        <taxon>Veillonellales</taxon>
        <taxon>Veillonellaceae</taxon>
        <taxon>Dialister</taxon>
    </lineage>
</organism>
<dbReference type="Proteomes" id="UP000003503">
    <property type="component" value="Unassembled WGS sequence"/>
</dbReference>